<dbReference type="PROSITE" id="PS01187">
    <property type="entry name" value="EGF_CA"/>
    <property type="match status" value="2"/>
</dbReference>
<evidence type="ECO:0000256" key="1">
    <source>
        <dbReference type="ARBA" id="ARBA00004613"/>
    </source>
</evidence>
<dbReference type="Proteomes" id="UP000276133">
    <property type="component" value="Unassembled WGS sequence"/>
</dbReference>
<dbReference type="AlphaFoldDB" id="A0A3M7S677"/>
<dbReference type="FunFam" id="2.40.10.10:FF:000002">
    <property type="entry name" value="Transmembrane protease serine"/>
    <property type="match status" value="1"/>
</dbReference>
<dbReference type="PROSITE" id="PS00010">
    <property type="entry name" value="ASX_HYDROXYL"/>
    <property type="match status" value="1"/>
</dbReference>
<keyword evidence="7" id="KW-1015">Disulfide bond</keyword>
<dbReference type="Gene3D" id="2.40.10.10">
    <property type="entry name" value="Trypsin-like serine proteases"/>
    <property type="match status" value="1"/>
</dbReference>
<feature type="transmembrane region" description="Helical" evidence="13">
    <location>
        <begin position="59"/>
        <end position="85"/>
    </location>
</feature>
<feature type="region of interest" description="Disordered" evidence="12">
    <location>
        <begin position="9"/>
        <end position="30"/>
    </location>
</feature>
<keyword evidence="2" id="KW-0964">Secreted</keyword>
<dbReference type="CDD" id="cd00190">
    <property type="entry name" value="Tryp_SPc"/>
    <property type="match status" value="1"/>
</dbReference>
<dbReference type="FunFam" id="2.10.25.10:FF:000014">
    <property type="entry name" value="Latent-transforming growth factor beta-binding protein 3"/>
    <property type="match status" value="1"/>
</dbReference>
<dbReference type="STRING" id="10195.A0A3M7S677"/>
<evidence type="ECO:0000256" key="8">
    <source>
        <dbReference type="ARBA" id="ARBA00023180"/>
    </source>
</evidence>
<name>A0A3M7S677_BRAPC</name>
<dbReference type="InterPro" id="IPR018114">
    <property type="entry name" value="TRYPSIN_HIS"/>
</dbReference>
<reference evidence="16 17" key="1">
    <citation type="journal article" date="2018" name="Sci. Rep.">
        <title>Genomic signatures of local adaptation to the degree of environmental predictability in rotifers.</title>
        <authorList>
            <person name="Franch-Gras L."/>
            <person name="Hahn C."/>
            <person name="Garcia-Roger E.M."/>
            <person name="Carmona M.J."/>
            <person name="Serra M."/>
            <person name="Gomez A."/>
        </authorList>
    </citation>
    <scope>NUCLEOTIDE SEQUENCE [LARGE SCALE GENOMIC DNA]</scope>
    <source>
        <strain evidence="16">HYR1</strain>
    </source>
</reference>
<comment type="similarity">
    <text evidence="9">Belongs to the peptidase S1 family. CLIP subfamily.</text>
</comment>
<evidence type="ECO:0000256" key="13">
    <source>
        <dbReference type="SAM" id="Phobius"/>
    </source>
</evidence>
<evidence type="ECO:0000259" key="14">
    <source>
        <dbReference type="PROSITE" id="PS50026"/>
    </source>
</evidence>
<dbReference type="Gene3D" id="2.10.25.10">
    <property type="entry name" value="Laminin"/>
    <property type="match status" value="2"/>
</dbReference>
<evidence type="ECO:0000256" key="3">
    <source>
        <dbReference type="ARBA" id="ARBA00022536"/>
    </source>
</evidence>
<dbReference type="CDD" id="cd00054">
    <property type="entry name" value="EGF_CA"/>
    <property type="match status" value="2"/>
</dbReference>
<comment type="caution">
    <text evidence="10">Lacks conserved residue(s) required for the propagation of feature annotation.</text>
</comment>
<dbReference type="OrthoDB" id="10045365at2759"/>
<keyword evidence="4" id="KW-0732">Signal</keyword>
<protein>
    <submittedName>
        <fullName evidence="16">Suppressor of tumorigenicity 14-like protein</fullName>
    </submittedName>
</protein>
<evidence type="ECO:0000313" key="17">
    <source>
        <dbReference type="Proteomes" id="UP000276133"/>
    </source>
</evidence>
<keyword evidence="17" id="KW-1185">Reference proteome</keyword>
<sequence>MLKFVNSFKKNSTNSSAQNEQQVATNPSAQLSQGDIDTQFQVNSEHSSKKKLPLKRRRLLFFLSIFLTLAAIAVLIALIVCIVKFTGESDRDRTDTKPEQLPTNQSVRCDPNGKCEPGYLSLLIDHHCLCRWPQTINFQQGILLCFKMGTNLYKCECKLGYQWSVRDNMCVDVDECQLRNMCSDGVSDECINKMGSYECGCKSGFRWSRLFQRCVDINECLDKEGDICGEKNSECVNTIGGYKCKCKAGYSKSSNGSDCRDYDECRWNRNVCSNSTCRNLDGSYECCSVSQKEYECINCGFQYFKPSLNFSVASRIIGGVESTPHSWPWIVSIGINYRFNLIDLKKNTISVKWLNISHICGGTLISKYTVLTAAHCLYNLEARISHHKAKSSYLEEEYLTDLAKTLTVYAGIHDQDLDKKNGNFTFKVRKIHIHNNFDSKMLLNDIAMLILDKSVRKSNRVNWACLGNLADFRYPPVNTTLYAAGFGSTNQSNLLISNFLRQVDLKLLDFSNCGLVTQTMISNPQSQFCAGYLNGLKDTCTGDSGSPILYKYNSRWFVIGIVSYGLGCAQSFKPGINTNVSYYLNWINQKLKD</sequence>
<dbReference type="InterPro" id="IPR043504">
    <property type="entry name" value="Peptidase_S1_PA_chymotrypsin"/>
</dbReference>
<keyword evidence="13" id="KW-0472">Membrane</keyword>
<feature type="domain" description="EGF-like" evidence="14">
    <location>
        <begin position="216"/>
        <end position="260"/>
    </location>
</feature>
<keyword evidence="11" id="KW-0645">Protease</keyword>
<dbReference type="GO" id="GO:0005509">
    <property type="term" value="F:calcium ion binding"/>
    <property type="evidence" value="ECO:0007669"/>
    <property type="project" value="InterPro"/>
</dbReference>
<keyword evidence="13" id="KW-1133">Transmembrane helix</keyword>
<evidence type="ECO:0000256" key="7">
    <source>
        <dbReference type="ARBA" id="ARBA00023157"/>
    </source>
</evidence>
<dbReference type="InterPro" id="IPR001881">
    <property type="entry name" value="EGF-like_Ca-bd_dom"/>
</dbReference>
<dbReference type="PRINTS" id="PR00722">
    <property type="entry name" value="CHYMOTRYPSIN"/>
</dbReference>
<dbReference type="InterPro" id="IPR033116">
    <property type="entry name" value="TRYPSIN_SER"/>
</dbReference>
<dbReference type="PROSITE" id="PS50026">
    <property type="entry name" value="EGF_3"/>
    <property type="match status" value="1"/>
</dbReference>
<dbReference type="InterPro" id="IPR018097">
    <property type="entry name" value="EGF_Ca-bd_CS"/>
</dbReference>
<evidence type="ECO:0000256" key="10">
    <source>
        <dbReference type="PROSITE-ProRule" id="PRU00076"/>
    </source>
</evidence>
<dbReference type="InterPro" id="IPR001314">
    <property type="entry name" value="Peptidase_S1A"/>
</dbReference>
<dbReference type="PANTHER" id="PTHR24252:SF10">
    <property type="entry name" value="SERINE PROTEASE 56"/>
    <property type="match status" value="1"/>
</dbReference>
<dbReference type="PANTHER" id="PTHR24252">
    <property type="entry name" value="ACROSIN-RELATED"/>
    <property type="match status" value="1"/>
</dbReference>
<keyword evidence="8" id="KW-0325">Glycoprotein</keyword>
<evidence type="ECO:0000256" key="9">
    <source>
        <dbReference type="ARBA" id="ARBA00024195"/>
    </source>
</evidence>
<dbReference type="SUPFAM" id="SSF57196">
    <property type="entry name" value="EGF/Laminin"/>
    <property type="match status" value="2"/>
</dbReference>
<dbReference type="EMBL" id="REGN01001980">
    <property type="protein sequence ID" value="RNA31145.1"/>
    <property type="molecule type" value="Genomic_DNA"/>
</dbReference>
<evidence type="ECO:0000313" key="16">
    <source>
        <dbReference type="EMBL" id="RNA31145.1"/>
    </source>
</evidence>
<keyword evidence="6" id="KW-0106">Calcium</keyword>
<keyword evidence="5" id="KW-0677">Repeat</keyword>
<dbReference type="InterPro" id="IPR001254">
    <property type="entry name" value="Trypsin_dom"/>
</dbReference>
<dbReference type="PROSITE" id="PS00134">
    <property type="entry name" value="TRYPSIN_HIS"/>
    <property type="match status" value="1"/>
</dbReference>
<dbReference type="InterPro" id="IPR009003">
    <property type="entry name" value="Peptidase_S1_PA"/>
</dbReference>
<dbReference type="InterPro" id="IPR049883">
    <property type="entry name" value="NOTCH1_EGF-like"/>
</dbReference>
<gene>
    <name evidence="16" type="ORF">BpHYR1_005289</name>
</gene>
<keyword evidence="13" id="KW-0812">Transmembrane</keyword>
<dbReference type="GO" id="GO:0006508">
    <property type="term" value="P:proteolysis"/>
    <property type="evidence" value="ECO:0007669"/>
    <property type="project" value="UniProtKB-KW"/>
</dbReference>
<dbReference type="SMART" id="SM00179">
    <property type="entry name" value="EGF_CA"/>
    <property type="match status" value="3"/>
</dbReference>
<dbReference type="PROSITE" id="PS01186">
    <property type="entry name" value="EGF_2"/>
    <property type="match status" value="2"/>
</dbReference>
<organism evidence="16 17">
    <name type="scientific">Brachionus plicatilis</name>
    <name type="common">Marine rotifer</name>
    <name type="synonym">Brachionus muelleri</name>
    <dbReference type="NCBI Taxonomy" id="10195"/>
    <lineage>
        <taxon>Eukaryota</taxon>
        <taxon>Metazoa</taxon>
        <taxon>Spiralia</taxon>
        <taxon>Gnathifera</taxon>
        <taxon>Rotifera</taxon>
        <taxon>Eurotatoria</taxon>
        <taxon>Monogononta</taxon>
        <taxon>Pseudotrocha</taxon>
        <taxon>Ploima</taxon>
        <taxon>Brachionidae</taxon>
        <taxon>Brachionus</taxon>
    </lineage>
</organism>
<dbReference type="InterPro" id="IPR000152">
    <property type="entry name" value="EGF-type_Asp/Asn_hydroxyl_site"/>
</dbReference>
<dbReference type="GO" id="GO:0004252">
    <property type="term" value="F:serine-type endopeptidase activity"/>
    <property type="evidence" value="ECO:0007669"/>
    <property type="project" value="InterPro"/>
</dbReference>
<dbReference type="Pfam" id="PF00089">
    <property type="entry name" value="Trypsin"/>
    <property type="match status" value="1"/>
</dbReference>
<evidence type="ECO:0000256" key="4">
    <source>
        <dbReference type="ARBA" id="ARBA00022729"/>
    </source>
</evidence>
<dbReference type="SMART" id="SM00020">
    <property type="entry name" value="Tryp_SPc"/>
    <property type="match status" value="1"/>
</dbReference>
<evidence type="ECO:0000256" key="6">
    <source>
        <dbReference type="ARBA" id="ARBA00022837"/>
    </source>
</evidence>
<evidence type="ECO:0000259" key="15">
    <source>
        <dbReference type="PROSITE" id="PS50240"/>
    </source>
</evidence>
<dbReference type="SMART" id="SM00181">
    <property type="entry name" value="EGF"/>
    <property type="match status" value="3"/>
</dbReference>
<dbReference type="PROSITE" id="PS00135">
    <property type="entry name" value="TRYPSIN_SER"/>
    <property type="match status" value="1"/>
</dbReference>
<dbReference type="Pfam" id="PF07645">
    <property type="entry name" value="EGF_CA"/>
    <property type="match status" value="3"/>
</dbReference>
<keyword evidence="3 10" id="KW-0245">EGF-like domain</keyword>
<feature type="domain" description="Peptidase S1" evidence="15">
    <location>
        <begin position="316"/>
        <end position="592"/>
    </location>
</feature>
<evidence type="ECO:0000256" key="2">
    <source>
        <dbReference type="ARBA" id="ARBA00022525"/>
    </source>
</evidence>
<keyword evidence="11" id="KW-0720">Serine protease</keyword>
<dbReference type="InterPro" id="IPR000742">
    <property type="entry name" value="EGF"/>
</dbReference>
<keyword evidence="11" id="KW-0378">Hydrolase</keyword>
<comment type="subcellular location">
    <subcellularLocation>
        <location evidence="1">Secreted</location>
    </subcellularLocation>
</comment>
<accession>A0A3M7S677</accession>
<evidence type="ECO:0000256" key="5">
    <source>
        <dbReference type="ARBA" id="ARBA00022737"/>
    </source>
</evidence>
<dbReference type="SUPFAM" id="SSF50494">
    <property type="entry name" value="Trypsin-like serine proteases"/>
    <property type="match status" value="1"/>
</dbReference>
<evidence type="ECO:0000256" key="12">
    <source>
        <dbReference type="SAM" id="MobiDB-lite"/>
    </source>
</evidence>
<evidence type="ECO:0000256" key="11">
    <source>
        <dbReference type="RuleBase" id="RU363034"/>
    </source>
</evidence>
<dbReference type="GO" id="GO:0005576">
    <property type="term" value="C:extracellular region"/>
    <property type="evidence" value="ECO:0007669"/>
    <property type="project" value="UniProtKB-SubCell"/>
</dbReference>
<comment type="caution">
    <text evidence="16">The sequence shown here is derived from an EMBL/GenBank/DDBJ whole genome shotgun (WGS) entry which is preliminary data.</text>
</comment>
<proteinExistence type="inferred from homology"/>
<dbReference type="PROSITE" id="PS50240">
    <property type="entry name" value="TRYPSIN_DOM"/>
    <property type="match status" value="1"/>
</dbReference>